<reference evidence="1 2" key="1">
    <citation type="submission" date="2024-09" db="EMBL/GenBank/DDBJ databases">
        <authorList>
            <person name="Sun Q."/>
            <person name="Mori K."/>
        </authorList>
    </citation>
    <scope>NUCLEOTIDE SEQUENCE [LARGE SCALE GENOMIC DNA]</scope>
    <source>
        <strain evidence="1 2">CCM 8626</strain>
    </source>
</reference>
<name>A0ABV6EJP7_9GAMM</name>
<keyword evidence="2" id="KW-1185">Reference proteome</keyword>
<dbReference type="Proteomes" id="UP001589792">
    <property type="component" value="Unassembled WGS sequence"/>
</dbReference>
<sequence>MSQLSYPLESAKPASCGQLMSALLNGEKVPSKSWEKTSFRLKFLCRSLLCWSTTHALLDMLAANPLLDEILSAQPGLPCKLHRPYLAANMSRIECLFALRDHYDLIAQRMPLKMRLGYLSQPFTLSCAEDKNGEQICLQLASLDKLNKEGEATLLMRNAKGLMLAEITFTLMNYHQQPTLFIGGLQGAEYGVPHAEIQSTTKACHGLFPKRLALEGVGYLAQHLGIRQVIAVGNTTHIYQNWRYHRKKKDLLHADYDQFWLSMGGKPLDNGYFLLPTRIARKPLEDIASKKRAEYRRRYQLLDELQQGFALHFDANPYALVCSAPRQPNNA</sequence>
<dbReference type="InterPro" id="IPR007488">
    <property type="entry name" value="DUF535"/>
</dbReference>
<gene>
    <name evidence="1" type="ORF">ACFFJ3_22425</name>
</gene>
<comment type="caution">
    <text evidence="1">The sequence shown here is derived from an EMBL/GenBank/DDBJ whole genome shotgun (WGS) entry which is preliminary data.</text>
</comment>
<dbReference type="PANTHER" id="PTHR38785">
    <property type="entry name" value="HOMOLOG OF VIRK"/>
    <property type="match status" value="1"/>
</dbReference>
<organism evidence="1 2">
    <name type="scientific">Serratia aquatilis</name>
    <dbReference type="NCBI Taxonomy" id="1737515"/>
    <lineage>
        <taxon>Bacteria</taxon>
        <taxon>Pseudomonadati</taxon>
        <taxon>Pseudomonadota</taxon>
        <taxon>Gammaproteobacteria</taxon>
        <taxon>Enterobacterales</taxon>
        <taxon>Yersiniaceae</taxon>
        <taxon>Serratia</taxon>
    </lineage>
</organism>
<evidence type="ECO:0000313" key="1">
    <source>
        <dbReference type="EMBL" id="MFC0229213.1"/>
    </source>
</evidence>
<dbReference type="Pfam" id="PF04393">
    <property type="entry name" value="DUF535"/>
    <property type="match status" value="1"/>
</dbReference>
<dbReference type="EMBL" id="JBHLXG010000038">
    <property type="protein sequence ID" value="MFC0229213.1"/>
    <property type="molecule type" value="Genomic_DNA"/>
</dbReference>
<accession>A0ABV6EJP7</accession>
<protein>
    <submittedName>
        <fullName evidence="1">VirK/YbjX family protein</fullName>
    </submittedName>
</protein>
<proteinExistence type="predicted"/>
<evidence type="ECO:0000313" key="2">
    <source>
        <dbReference type="Proteomes" id="UP001589792"/>
    </source>
</evidence>
<dbReference type="RefSeq" id="WP_380680049.1">
    <property type="nucleotide sequence ID" value="NZ_CP173186.1"/>
</dbReference>
<dbReference type="PANTHER" id="PTHR38785:SF1">
    <property type="entry name" value="HOMOLOG OF VIRK"/>
    <property type="match status" value="1"/>
</dbReference>